<feature type="compositionally biased region" description="Basic and acidic residues" evidence="4">
    <location>
        <begin position="144"/>
        <end position="157"/>
    </location>
</feature>
<feature type="domain" description="Glycosyl hydrolase family 32 N-terminal" evidence="5">
    <location>
        <begin position="22"/>
        <end position="175"/>
    </location>
</feature>
<dbReference type="InterPro" id="IPR013148">
    <property type="entry name" value="Glyco_hydro_32_N"/>
</dbReference>
<gene>
    <name evidence="6" type="ORF">TAE01_13780</name>
</gene>
<dbReference type="InterPro" id="IPR023296">
    <property type="entry name" value="Glyco_hydro_beta-prop_sf"/>
</dbReference>
<comment type="similarity">
    <text evidence="1">Belongs to the glycosyl hydrolase 32 family.</text>
</comment>
<dbReference type="PANTHER" id="PTHR43101">
    <property type="entry name" value="BETA-FRUCTOSIDASE"/>
    <property type="match status" value="1"/>
</dbReference>
<organism evidence="6 7">
    <name type="scientific">Terrabacter aerolatus</name>
    <dbReference type="NCBI Taxonomy" id="422442"/>
    <lineage>
        <taxon>Bacteria</taxon>
        <taxon>Bacillati</taxon>
        <taxon>Actinomycetota</taxon>
        <taxon>Actinomycetes</taxon>
        <taxon>Micrococcales</taxon>
        <taxon>Intrasporangiaceae</taxon>
        <taxon>Terrabacter</taxon>
    </lineage>
</organism>
<accession>A0A512CZD2</accession>
<keyword evidence="3" id="KW-0326">Glycosidase</keyword>
<protein>
    <recommendedName>
        <fullName evidence="5">Glycosyl hydrolase family 32 N-terminal domain-containing protein</fullName>
    </recommendedName>
</protein>
<dbReference type="AlphaFoldDB" id="A0A512CZD2"/>
<comment type="caution">
    <text evidence="6">The sequence shown here is derived from an EMBL/GenBank/DDBJ whole genome shotgun (WGS) entry which is preliminary data.</text>
</comment>
<dbReference type="RefSeq" id="WP_186815076.1">
    <property type="nucleotide sequence ID" value="NZ_BAAARO010000002.1"/>
</dbReference>
<dbReference type="EMBL" id="BJYX01000005">
    <property type="protein sequence ID" value="GEO29568.1"/>
    <property type="molecule type" value="Genomic_DNA"/>
</dbReference>
<dbReference type="PANTHER" id="PTHR43101:SF1">
    <property type="entry name" value="BETA-FRUCTOSIDASE"/>
    <property type="match status" value="1"/>
</dbReference>
<dbReference type="InterPro" id="IPR051214">
    <property type="entry name" value="GH32_Enzymes"/>
</dbReference>
<dbReference type="CDD" id="cd18609">
    <property type="entry name" value="GH32-like"/>
    <property type="match status" value="1"/>
</dbReference>
<dbReference type="Pfam" id="PF00251">
    <property type="entry name" value="Glyco_hydro_32N"/>
    <property type="match status" value="1"/>
</dbReference>
<reference evidence="6 7" key="1">
    <citation type="submission" date="2019-07" db="EMBL/GenBank/DDBJ databases">
        <title>Whole genome shotgun sequence of Terrabacter aerolatus NBRC 106305.</title>
        <authorList>
            <person name="Hosoyama A."/>
            <person name="Uohara A."/>
            <person name="Ohji S."/>
            <person name="Ichikawa N."/>
        </authorList>
    </citation>
    <scope>NUCLEOTIDE SEQUENCE [LARGE SCALE GENOMIC DNA]</scope>
    <source>
        <strain evidence="6 7">NBRC 106305</strain>
    </source>
</reference>
<proteinExistence type="inferred from homology"/>
<dbReference type="Proteomes" id="UP000321534">
    <property type="component" value="Unassembled WGS sequence"/>
</dbReference>
<evidence type="ECO:0000256" key="1">
    <source>
        <dbReference type="ARBA" id="ARBA00009902"/>
    </source>
</evidence>
<evidence type="ECO:0000313" key="6">
    <source>
        <dbReference type="EMBL" id="GEO29568.1"/>
    </source>
</evidence>
<sequence length="324" mass="35787">MLRLEDRWIWDAWTVDDGERTHLFYLQAPRSLGDAGLRHVNATIGHAVSSDCVDWEVLGDTFGPAERGFDDLAIWTGSTIRDGDRWRMFYTAISRAGHHIYDQRIGTAVSDDLHHWTRVSDQPALRVDPRHYKTLASHPGPTKGPDREGSSETWRDPLVLRDPDGDGWHLLVTARARDAATNDDGVIAHAWSRDLHRGEVREPLCAPGAGFGQLEVLRSLEVDGRPVLVFTCHPDEMTPERQATAHGCCTWSVPSPGLLGPWDLTRARPFTADPTLFAAPVVTRRDGSTVIFGFHHDGADGSLWIGDPTPVTVDAEGYLVPSAG</sequence>
<keyword evidence="7" id="KW-1185">Reference proteome</keyword>
<evidence type="ECO:0000313" key="7">
    <source>
        <dbReference type="Proteomes" id="UP000321534"/>
    </source>
</evidence>
<dbReference type="GO" id="GO:0016798">
    <property type="term" value="F:hydrolase activity, acting on glycosyl bonds"/>
    <property type="evidence" value="ECO:0007669"/>
    <property type="project" value="UniProtKB-KW"/>
</dbReference>
<dbReference type="SUPFAM" id="SSF75005">
    <property type="entry name" value="Arabinanase/levansucrase/invertase"/>
    <property type="match status" value="1"/>
</dbReference>
<keyword evidence="2" id="KW-0378">Hydrolase</keyword>
<dbReference type="Gene3D" id="2.115.10.20">
    <property type="entry name" value="Glycosyl hydrolase domain, family 43"/>
    <property type="match status" value="1"/>
</dbReference>
<evidence type="ECO:0000256" key="3">
    <source>
        <dbReference type="ARBA" id="ARBA00023295"/>
    </source>
</evidence>
<evidence type="ECO:0000259" key="5">
    <source>
        <dbReference type="Pfam" id="PF00251"/>
    </source>
</evidence>
<evidence type="ECO:0000256" key="2">
    <source>
        <dbReference type="ARBA" id="ARBA00022801"/>
    </source>
</evidence>
<evidence type="ECO:0000256" key="4">
    <source>
        <dbReference type="SAM" id="MobiDB-lite"/>
    </source>
</evidence>
<feature type="region of interest" description="Disordered" evidence="4">
    <location>
        <begin position="132"/>
        <end position="157"/>
    </location>
</feature>
<name>A0A512CZD2_9MICO</name>